<proteinExistence type="predicted"/>
<reference evidence="3" key="1">
    <citation type="submission" date="2022-10" db="EMBL/GenBank/DDBJ databases">
        <title>Genome assembly of Pristionchus species.</title>
        <authorList>
            <person name="Yoshida K."/>
            <person name="Sommer R.J."/>
        </authorList>
    </citation>
    <scope>NUCLEOTIDE SEQUENCE [LARGE SCALE GENOMIC DNA]</scope>
    <source>
        <strain evidence="3">RS5460</strain>
    </source>
</reference>
<feature type="non-terminal residue" evidence="2">
    <location>
        <position position="1"/>
    </location>
</feature>
<dbReference type="EMBL" id="BTRK01000004">
    <property type="protein sequence ID" value="GMR49200.1"/>
    <property type="molecule type" value="Genomic_DNA"/>
</dbReference>
<feature type="compositionally biased region" description="Basic and acidic residues" evidence="1">
    <location>
        <begin position="71"/>
        <end position="94"/>
    </location>
</feature>
<accession>A0AAN5I2L2</accession>
<sequence length="128" mass="15627">KKKKEEEEKAEKKRKKKKKKEKEEKEKEDKEERKKRKKMEKEEKAKSKNLSASNEALNHQKKKNVVSIDQNELRREKEVADKKTQEEISRMPESELKQLTSCLSEWEVFNREKEEQRKKNERAELEKQ</sequence>
<feature type="compositionally biased region" description="Basic and acidic residues" evidence="1">
    <location>
        <begin position="21"/>
        <end position="32"/>
    </location>
</feature>
<dbReference type="AlphaFoldDB" id="A0AAN5I2L2"/>
<evidence type="ECO:0000313" key="3">
    <source>
        <dbReference type="Proteomes" id="UP001328107"/>
    </source>
</evidence>
<evidence type="ECO:0000313" key="2">
    <source>
        <dbReference type="EMBL" id="GMR49200.1"/>
    </source>
</evidence>
<feature type="non-terminal residue" evidence="2">
    <location>
        <position position="128"/>
    </location>
</feature>
<dbReference type="Proteomes" id="UP001328107">
    <property type="component" value="Unassembled WGS sequence"/>
</dbReference>
<protein>
    <submittedName>
        <fullName evidence="2">Uncharacterized protein</fullName>
    </submittedName>
</protein>
<feature type="region of interest" description="Disordered" evidence="1">
    <location>
        <begin position="1"/>
        <end position="94"/>
    </location>
</feature>
<name>A0AAN5I2L2_9BILA</name>
<keyword evidence="3" id="KW-1185">Reference proteome</keyword>
<evidence type="ECO:0000256" key="1">
    <source>
        <dbReference type="SAM" id="MobiDB-lite"/>
    </source>
</evidence>
<feature type="compositionally biased region" description="Polar residues" evidence="1">
    <location>
        <begin position="48"/>
        <end position="57"/>
    </location>
</feature>
<gene>
    <name evidence="2" type="ORF">PMAYCL1PPCAC_19395</name>
</gene>
<feature type="compositionally biased region" description="Basic and acidic residues" evidence="1">
    <location>
        <begin position="1"/>
        <end position="11"/>
    </location>
</feature>
<comment type="caution">
    <text evidence="2">The sequence shown here is derived from an EMBL/GenBank/DDBJ whole genome shotgun (WGS) entry which is preliminary data.</text>
</comment>
<organism evidence="2 3">
    <name type="scientific">Pristionchus mayeri</name>
    <dbReference type="NCBI Taxonomy" id="1317129"/>
    <lineage>
        <taxon>Eukaryota</taxon>
        <taxon>Metazoa</taxon>
        <taxon>Ecdysozoa</taxon>
        <taxon>Nematoda</taxon>
        <taxon>Chromadorea</taxon>
        <taxon>Rhabditida</taxon>
        <taxon>Rhabditina</taxon>
        <taxon>Diplogasteromorpha</taxon>
        <taxon>Diplogasteroidea</taxon>
        <taxon>Neodiplogasteridae</taxon>
        <taxon>Pristionchus</taxon>
    </lineage>
</organism>